<keyword evidence="3" id="KW-1185">Reference proteome</keyword>
<gene>
    <name evidence="2" type="ORF">SAMN05444007_101434</name>
</gene>
<feature type="transmembrane region" description="Helical" evidence="1">
    <location>
        <begin position="41"/>
        <end position="58"/>
    </location>
</feature>
<dbReference type="RefSeq" id="WP_092362046.1">
    <property type="nucleotide sequence ID" value="NZ_BMGV01000001.1"/>
</dbReference>
<accession>A0A1H6RF72</accession>
<dbReference type="OrthoDB" id="7862519at2"/>
<dbReference type="AlphaFoldDB" id="A0A1H6RF72"/>
<feature type="transmembrane region" description="Helical" evidence="1">
    <location>
        <begin position="17"/>
        <end position="35"/>
    </location>
</feature>
<dbReference type="EMBL" id="FNYD01000001">
    <property type="protein sequence ID" value="SEI51944.1"/>
    <property type="molecule type" value="Genomic_DNA"/>
</dbReference>
<dbReference type="STRING" id="1227549.SAMN05444007_101434"/>
<dbReference type="Proteomes" id="UP000199379">
    <property type="component" value="Unassembled WGS sequence"/>
</dbReference>
<reference evidence="2 3" key="1">
    <citation type="submission" date="2016-10" db="EMBL/GenBank/DDBJ databases">
        <authorList>
            <person name="de Groot N.N."/>
        </authorList>
    </citation>
    <scope>NUCLEOTIDE SEQUENCE [LARGE SCALE GENOMIC DNA]</scope>
    <source>
        <strain evidence="2 3">DSM 29340</strain>
    </source>
</reference>
<proteinExistence type="predicted"/>
<protein>
    <recommendedName>
        <fullName evidence="4">PH domain-containing protein</fullName>
    </recommendedName>
</protein>
<organism evidence="2 3">
    <name type="scientific">Cribrihabitans marinus</name>
    <dbReference type="NCBI Taxonomy" id="1227549"/>
    <lineage>
        <taxon>Bacteria</taxon>
        <taxon>Pseudomonadati</taxon>
        <taxon>Pseudomonadota</taxon>
        <taxon>Alphaproteobacteria</taxon>
        <taxon>Rhodobacterales</taxon>
        <taxon>Paracoccaceae</taxon>
        <taxon>Cribrihabitans</taxon>
    </lineage>
</organism>
<keyword evidence="1" id="KW-0812">Transmembrane</keyword>
<evidence type="ECO:0000313" key="3">
    <source>
        <dbReference type="Proteomes" id="UP000199379"/>
    </source>
</evidence>
<keyword evidence="1" id="KW-1133">Transmembrane helix</keyword>
<evidence type="ECO:0000256" key="1">
    <source>
        <dbReference type="SAM" id="Phobius"/>
    </source>
</evidence>
<keyword evidence="1" id="KW-0472">Membrane</keyword>
<evidence type="ECO:0000313" key="2">
    <source>
        <dbReference type="EMBL" id="SEI51944.1"/>
    </source>
</evidence>
<name>A0A1H6RF72_9RHOB</name>
<sequence>MEDEVLAVVSASAPRRWIGIGMLAGVALIVLYVAIAEPPQPGWQLFLVVMGAAALWVARRMAQATTHRIELTRAGLRSSTGEWIARLEEIAAMDRGMFAFKPSNGFLVRLKNPGSRAWQPGLWWRLGRRVGIGGVTPASQTKAMADILAALLAERDQMSDAI</sequence>
<evidence type="ECO:0008006" key="4">
    <source>
        <dbReference type="Google" id="ProtNLM"/>
    </source>
</evidence>